<dbReference type="Proteomes" id="UP000805193">
    <property type="component" value="Unassembled WGS sequence"/>
</dbReference>
<reference evidence="1 2" key="1">
    <citation type="journal article" date="2020" name="Cell">
        <title>Large-Scale Comparative Analyses of Tick Genomes Elucidate Their Genetic Diversity and Vector Capacities.</title>
        <authorList>
            <consortium name="Tick Genome and Microbiome Consortium (TIGMIC)"/>
            <person name="Jia N."/>
            <person name="Wang J."/>
            <person name="Shi W."/>
            <person name="Du L."/>
            <person name="Sun Y."/>
            <person name="Zhan W."/>
            <person name="Jiang J.F."/>
            <person name="Wang Q."/>
            <person name="Zhang B."/>
            <person name="Ji P."/>
            <person name="Bell-Sakyi L."/>
            <person name="Cui X.M."/>
            <person name="Yuan T.T."/>
            <person name="Jiang B.G."/>
            <person name="Yang W.F."/>
            <person name="Lam T.T."/>
            <person name="Chang Q.C."/>
            <person name="Ding S.J."/>
            <person name="Wang X.J."/>
            <person name="Zhu J.G."/>
            <person name="Ruan X.D."/>
            <person name="Zhao L."/>
            <person name="Wei J.T."/>
            <person name="Ye R.Z."/>
            <person name="Que T.C."/>
            <person name="Du C.H."/>
            <person name="Zhou Y.H."/>
            <person name="Cheng J.X."/>
            <person name="Dai P.F."/>
            <person name="Guo W.B."/>
            <person name="Han X.H."/>
            <person name="Huang E.J."/>
            <person name="Li L.F."/>
            <person name="Wei W."/>
            <person name="Gao Y.C."/>
            <person name="Liu J.Z."/>
            <person name="Shao H.Z."/>
            <person name="Wang X."/>
            <person name="Wang C.C."/>
            <person name="Yang T.C."/>
            <person name="Huo Q.B."/>
            <person name="Li W."/>
            <person name="Chen H.Y."/>
            <person name="Chen S.E."/>
            <person name="Zhou L.G."/>
            <person name="Ni X.B."/>
            <person name="Tian J.H."/>
            <person name="Sheng Y."/>
            <person name="Liu T."/>
            <person name="Pan Y.S."/>
            <person name="Xia L.Y."/>
            <person name="Li J."/>
            <person name="Zhao F."/>
            <person name="Cao W.C."/>
        </authorList>
    </citation>
    <scope>NUCLEOTIDE SEQUENCE [LARGE SCALE GENOMIC DNA]</scope>
    <source>
        <strain evidence="1">Iper-2018</strain>
    </source>
</reference>
<comment type="caution">
    <text evidence="1">The sequence shown here is derived from an EMBL/GenBank/DDBJ whole genome shotgun (WGS) entry which is preliminary data.</text>
</comment>
<evidence type="ECO:0000313" key="2">
    <source>
        <dbReference type="Proteomes" id="UP000805193"/>
    </source>
</evidence>
<evidence type="ECO:0000313" key="1">
    <source>
        <dbReference type="EMBL" id="KAG0430896.1"/>
    </source>
</evidence>
<keyword evidence="2" id="KW-1185">Reference proteome</keyword>
<accession>A0AC60QDG7</accession>
<proteinExistence type="predicted"/>
<name>A0AC60QDG7_IXOPE</name>
<gene>
    <name evidence="1" type="ORF">HPB47_022288</name>
</gene>
<sequence length="107" mass="12098">GQPTSNDDDTGRHHDLEEYDPRKEMNKGTAPKAMGVTRLLAANAQYDPIPENTFWRRETVTLHRIQAGVKQWPPVVTPTGSRSVIQPTKIENSEIDRFDFVDSVARP</sequence>
<organism evidence="1 2">
    <name type="scientific">Ixodes persulcatus</name>
    <name type="common">Taiga tick</name>
    <dbReference type="NCBI Taxonomy" id="34615"/>
    <lineage>
        <taxon>Eukaryota</taxon>
        <taxon>Metazoa</taxon>
        <taxon>Ecdysozoa</taxon>
        <taxon>Arthropoda</taxon>
        <taxon>Chelicerata</taxon>
        <taxon>Arachnida</taxon>
        <taxon>Acari</taxon>
        <taxon>Parasitiformes</taxon>
        <taxon>Ixodida</taxon>
        <taxon>Ixodoidea</taxon>
        <taxon>Ixodidae</taxon>
        <taxon>Ixodinae</taxon>
        <taxon>Ixodes</taxon>
    </lineage>
</organism>
<protein>
    <submittedName>
        <fullName evidence="1">Uncharacterized protein</fullName>
    </submittedName>
</protein>
<feature type="non-terminal residue" evidence="1">
    <location>
        <position position="1"/>
    </location>
</feature>
<dbReference type="EMBL" id="JABSTQ010009279">
    <property type="protein sequence ID" value="KAG0430896.1"/>
    <property type="molecule type" value="Genomic_DNA"/>
</dbReference>